<feature type="DNA-binding region" description="H-T-H motif" evidence="2">
    <location>
        <begin position="59"/>
        <end position="78"/>
    </location>
</feature>
<proteinExistence type="predicted"/>
<dbReference type="AlphaFoldDB" id="A0A2V5IRX9"/>
<dbReference type="Pfam" id="PF00440">
    <property type="entry name" value="TetR_N"/>
    <property type="match status" value="1"/>
</dbReference>
<dbReference type="RefSeq" id="WP_110484190.1">
    <property type="nucleotide sequence ID" value="NZ_QJVC01000003.1"/>
</dbReference>
<reference evidence="5 6" key="1">
    <citation type="submission" date="2018-05" db="EMBL/GenBank/DDBJ databases">
        <title>Genetic diversity of glacier-inhabiting Cryobacterium bacteria in China and description of Cryobacterium mengkeensis sp. nov. and Arthrobacter glacialis sp. nov.</title>
        <authorList>
            <person name="Liu Q."/>
            <person name="Xin Y.-H."/>
        </authorList>
    </citation>
    <scope>NUCLEOTIDE SEQUENCE [LARGE SCALE GENOMIC DNA]</scope>
    <source>
        <strain evidence="5 6">B7</strain>
    </source>
</reference>
<dbReference type="OrthoDB" id="4802216at2"/>
<evidence type="ECO:0000256" key="3">
    <source>
        <dbReference type="SAM" id="MobiDB-lite"/>
    </source>
</evidence>
<dbReference type="Proteomes" id="UP000247980">
    <property type="component" value="Unassembled WGS sequence"/>
</dbReference>
<keyword evidence="1 2" id="KW-0238">DNA-binding</keyword>
<evidence type="ECO:0000256" key="2">
    <source>
        <dbReference type="PROSITE-ProRule" id="PRU00335"/>
    </source>
</evidence>
<name>A0A2V5IRX9_9MICC</name>
<dbReference type="InterPro" id="IPR001647">
    <property type="entry name" value="HTH_TetR"/>
</dbReference>
<evidence type="ECO:0000313" key="6">
    <source>
        <dbReference type="Proteomes" id="UP000247980"/>
    </source>
</evidence>
<accession>A0A2V5IRX9</accession>
<feature type="domain" description="HTH tetR-type" evidence="4">
    <location>
        <begin position="36"/>
        <end position="96"/>
    </location>
</feature>
<keyword evidence="6" id="KW-1185">Reference proteome</keyword>
<feature type="compositionally biased region" description="Low complexity" evidence="3">
    <location>
        <begin position="8"/>
        <end position="21"/>
    </location>
</feature>
<gene>
    <name evidence="5" type="ORF">CVS30_04770</name>
</gene>
<sequence length="245" mass="26360">MTPQTSKSGSTSAADHSAATAQGRVYSGQRSEDRMLERYGRLVTAGIEVFGTMGYTAAKVKTICQNAGLSERYFYESFSCKEQLLTTVYDHLASELMRQVLESLRVRGMTLLNAVNAGMATVVNFMLDDPRHAQIILVEIVGVSPELETKRHVSMTNFAAESQRLLLLLGGVDPEGAPDGKAPDESLAEVFEFARLTGISMVGGVNNMLLDALRCGTTANTERITNAAFALICNASTGVRVLAGK</sequence>
<evidence type="ECO:0000256" key="1">
    <source>
        <dbReference type="ARBA" id="ARBA00023125"/>
    </source>
</evidence>
<dbReference type="PROSITE" id="PS50977">
    <property type="entry name" value="HTH_TETR_2"/>
    <property type="match status" value="1"/>
</dbReference>
<dbReference type="Gene3D" id="1.10.10.60">
    <property type="entry name" value="Homeodomain-like"/>
    <property type="match status" value="1"/>
</dbReference>
<feature type="region of interest" description="Disordered" evidence="3">
    <location>
        <begin position="1"/>
        <end position="29"/>
    </location>
</feature>
<dbReference type="InterPro" id="IPR009057">
    <property type="entry name" value="Homeodomain-like_sf"/>
</dbReference>
<dbReference type="GO" id="GO:0003677">
    <property type="term" value="F:DNA binding"/>
    <property type="evidence" value="ECO:0007669"/>
    <property type="project" value="UniProtKB-UniRule"/>
</dbReference>
<protein>
    <recommendedName>
        <fullName evidence="4">HTH tetR-type domain-containing protein</fullName>
    </recommendedName>
</protein>
<dbReference type="SUPFAM" id="SSF46689">
    <property type="entry name" value="Homeodomain-like"/>
    <property type="match status" value="1"/>
</dbReference>
<organism evidence="5 6">
    <name type="scientific">Arthrobacter psychrolactophilus</name>
    <dbReference type="NCBI Taxonomy" id="92442"/>
    <lineage>
        <taxon>Bacteria</taxon>
        <taxon>Bacillati</taxon>
        <taxon>Actinomycetota</taxon>
        <taxon>Actinomycetes</taxon>
        <taxon>Micrococcales</taxon>
        <taxon>Micrococcaceae</taxon>
        <taxon>Arthrobacter</taxon>
    </lineage>
</organism>
<dbReference type="Gene3D" id="1.10.357.10">
    <property type="entry name" value="Tetracycline Repressor, domain 2"/>
    <property type="match status" value="1"/>
</dbReference>
<dbReference type="EMBL" id="QJVC01000003">
    <property type="protein sequence ID" value="PYI39285.1"/>
    <property type="molecule type" value="Genomic_DNA"/>
</dbReference>
<evidence type="ECO:0000313" key="5">
    <source>
        <dbReference type="EMBL" id="PYI39285.1"/>
    </source>
</evidence>
<evidence type="ECO:0000259" key="4">
    <source>
        <dbReference type="PROSITE" id="PS50977"/>
    </source>
</evidence>
<comment type="caution">
    <text evidence="5">The sequence shown here is derived from an EMBL/GenBank/DDBJ whole genome shotgun (WGS) entry which is preliminary data.</text>
</comment>